<accession>A0A645F8V7</accession>
<protein>
    <submittedName>
        <fullName evidence="1">Uncharacterized protein</fullName>
    </submittedName>
</protein>
<organism evidence="1">
    <name type="scientific">bioreactor metagenome</name>
    <dbReference type="NCBI Taxonomy" id="1076179"/>
    <lineage>
        <taxon>unclassified sequences</taxon>
        <taxon>metagenomes</taxon>
        <taxon>ecological metagenomes</taxon>
    </lineage>
</organism>
<dbReference type="EMBL" id="VSSQ01056197">
    <property type="protein sequence ID" value="MPN10056.1"/>
    <property type="molecule type" value="Genomic_DNA"/>
</dbReference>
<comment type="caution">
    <text evidence="1">The sequence shown here is derived from an EMBL/GenBank/DDBJ whole genome shotgun (WGS) entry which is preliminary data.</text>
</comment>
<gene>
    <name evidence="1" type="ORF">SDC9_157349</name>
</gene>
<reference evidence="1" key="1">
    <citation type="submission" date="2019-08" db="EMBL/GenBank/DDBJ databases">
        <authorList>
            <person name="Kucharzyk K."/>
            <person name="Murdoch R.W."/>
            <person name="Higgins S."/>
            <person name="Loffler F."/>
        </authorList>
    </citation>
    <scope>NUCLEOTIDE SEQUENCE</scope>
</reference>
<sequence length="132" mass="14921">MEAISRVSPETVLVFSSGCDSRETSGVRSKLRMLRRNSSTCRQSVRIPSPCQPGGIRLPHISICHLWTRPKVKISSRMLTAGSLNAQRIFFTLLPFRFMNYISHFDFNIFPMTKKSSIINAQPVKTVFTAVT</sequence>
<name>A0A645F8V7_9ZZZZ</name>
<evidence type="ECO:0000313" key="1">
    <source>
        <dbReference type="EMBL" id="MPN10056.1"/>
    </source>
</evidence>
<proteinExistence type="predicted"/>
<dbReference type="AlphaFoldDB" id="A0A645F8V7"/>